<dbReference type="InterPro" id="IPR024107">
    <property type="entry name" value="Tyr-tRNA-ligase_bac_1"/>
</dbReference>
<dbReference type="Pfam" id="PF22421">
    <property type="entry name" value="SYY_C-terminal"/>
    <property type="match status" value="1"/>
</dbReference>
<evidence type="ECO:0000256" key="5">
    <source>
        <dbReference type="ARBA" id="ARBA00022917"/>
    </source>
</evidence>
<dbReference type="InterPro" id="IPR002942">
    <property type="entry name" value="S4_RNA-bd"/>
</dbReference>
<dbReference type="InterPro" id="IPR036986">
    <property type="entry name" value="S4_RNA-bd_sf"/>
</dbReference>
<dbReference type="InterPro" id="IPR054608">
    <property type="entry name" value="SYY-like_C"/>
</dbReference>
<dbReference type="EC" id="6.1.1.1" evidence="8"/>
<feature type="binding site" evidence="8">
    <location>
        <position position="170"/>
    </location>
    <ligand>
        <name>L-tyrosine</name>
        <dbReference type="ChEBI" id="CHEBI:58315"/>
    </ligand>
</feature>
<dbReference type="InterPro" id="IPR002305">
    <property type="entry name" value="aa-tRNA-synth_Ic"/>
</dbReference>
<keyword evidence="6 8" id="KW-0030">Aminoacyl-tRNA synthetase</keyword>
<comment type="subunit">
    <text evidence="8">Homodimer.</text>
</comment>
<evidence type="ECO:0000256" key="1">
    <source>
        <dbReference type="ARBA" id="ARBA00022598"/>
    </source>
</evidence>
<dbReference type="CDD" id="cd00165">
    <property type="entry name" value="S4"/>
    <property type="match status" value="1"/>
</dbReference>
<dbReference type="SUPFAM" id="SSF55174">
    <property type="entry name" value="Alpha-L RNA-binding motif"/>
    <property type="match status" value="1"/>
</dbReference>
<dbReference type="Pfam" id="PF00579">
    <property type="entry name" value="tRNA-synt_1b"/>
    <property type="match status" value="1"/>
</dbReference>
<keyword evidence="2 8" id="KW-0547">Nucleotide-binding</keyword>
<evidence type="ECO:0000256" key="9">
    <source>
        <dbReference type="PROSITE-ProRule" id="PRU00182"/>
    </source>
</evidence>
<gene>
    <name evidence="8" type="primary">tyrS</name>
    <name evidence="11" type="ORF">ABIC55_003870</name>
</gene>
<name>A0ABV2KCF6_SPOPS</name>
<dbReference type="PANTHER" id="PTHR11766:SF0">
    <property type="entry name" value="TYROSINE--TRNA LIGASE, MITOCHONDRIAL"/>
    <property type="match status" value="1"/>
</dbReference>
<evidence type="ECO:0000256" key="2">
    <source>
        <dbReference type="ARBA" id="ARBA00022741"/>
    </source>
</evidence>
<proteinExistence type="inferred from homology"/>
<dbReference type="InterPro" id="IPR001412">
    <property type="entry name" value="aa-tRNA-synth_I_CS"/>
</dbReference>
<feature type="binding site" evidence="8">
    <location>
        <position position="174"/>
    </location>
    <ligand>
        <name>L-tyrosine</name>
        <dbReference type="ChEBI" id="CHEBI:58315"/>
    </ligand>
</feature>
<dbReference type="PRINTS" id="PR01040">
    <property type="entry name" value="TRNASYNTHTYR"/>
</dbReference>
<feature type="binding site" evidence="8">
    <location>
        <position position="36"/>
    </location>
    <ligand>
        <name>L-tyrosine</name>
        <dbReference type="ChEBI" id="CHEBI:58315"/>
    </ligand>
</feature>
<comment type="subcellular location">
    <subcellularLocation>
        <location evidence="8">Cytoplasm</location>
    </subcellularLocation>
</comment>
<dbReference type="InterPro" id="IPR002307">
    <property type="entry name" value="Tyr-tRNA-ligase"/>
</dbReference>
<dbReference type="Gene3D" id="3.10.290.10">
    <property type="entry name" value="RNA-binding S4 domain"/>
    <property type="match status" value="1"/>
</dbReference>
<keyword evidence="5 8" id="KW-0648">Protein biosynthesis</keyword>
<evidence type="ECO:0000313" key="12">
    <source>
        <dbReference type="Proteomes" id="UP001549104"/>
    </source>
</evidence>
<dbReference type="InterPro" id="IPR014729">
    <property type="entry name" value="Rossmann-like_a/b/a_fold"/>
</dbReference>
<dbReference type="HAMAP" id="MF_02006">
    <property type="entry name" value="Tyr_tRNA_synth_type1"/>
    <property type="match status" value="1"/>
</dbReference>
<dbReference type="PROSITE" id="PS50889">
    <property type="entry name" value="S4"/>
    <property type="match status" value="1"/>
</dbReference>
<dbReference type="EMBL" id="JBEPME010000006">
    <property type="protein sequence ID" value="MET3658752.1"/>
    <property type="molecule type" value="Genomic_DNA"/>
</dbReference>
<keyword evidence="8" id="KW-0963">Cytoplasm</keyword>
<dbReference type="PROSITE" id="PS00178">
    <property type="entry name" value="AA_TRNA_LIGASE_I"/>
    <property type="match status" value="1"/>
</dbReference>
<protein>
    <recommendedName>
        <fullName evidence="8">Tyrosine--tRNA ligase</fullName>
        <ecNumber evidence="8">6.1.1.1</ecNumber>
    </recommendedName>
    <alternativeName>
        <fullName evidence="8">Tyrosyl-tRNA synthetase</fullName>
        <shortName evidence="8">TyrRS</shortName>
    </alternativeName>
</protein>
<sequence>MKEKLMEDLKWRGLLYQQTDEAGLEDLLNKEKISLYCGVDPTADSMHIGHIVPLLTLRRFQMHGHRPILLVGGATGMIGDPSGRSEERQLQTTEQIDRNVAGIKKQMEQIFDFNSENGAQMVNNNDWVGSMSVIEFLRDFGKLLGVNYMLAKDNVASRLDSGISFTEFSYMLIQGIDFNHLFNNYGCRVQIGGSDQWGNITTGLEVIRKTHEEEVKAFGITIPLVTKADGTKFGKSAGGAVWLDAEKTSPYEFYQFWINTADADAVKYMKIFTFIEREEIEAFEITVQEEPHLRKAQLRLAEEMTRLIHGQEALDQAIRISKALFSGDLKTLTANEMKDAFKDVPSFEMAKEDKNIVDFIVDSGVSPSRRQAREDVTNGAISLNGERVTDTAYEVSAADRLDDAFTIVRRGKKNYKMVKFV</sequence>
<comment type="caution">
    <text evidence="11">The sequence shown here is derived from an EMBL/GenBank/DDBJ whole genome shotgun (WGS) entry which is preliminary data.</text>
</comment>
<evidence type="ECO:0000259" key="10">
    <source>
        <dbReference type="SMART" id="SM00363"/>
    </source>
</evidence>
<keyword evidence="4 9" id="KW-0694">RNA-binding</keyword>
<comment type="similarity">
    <text evidence="8">Belongs to the class-I aminoacyl-tRNA synthetase family. TyrS type 1 subfamily.</text>
</comment>
<comment type="catalytic activity">
    <reaction evidence="7 8">
        <text>tRNA(Tyr) + L-tyrosine + ATP = L-tyrosyl-tRNA(Tyr) + AMP + diphosphate + H(+)</text>
        <dbReference type="Rhea" id="RHEA:10220"/>
        <dbReference type="Rhea" id="RHEA-COMP:9706"/>
        <dbReference type="Rhea" id="RHEA-COMP:9707"/>
        <dbReference type="ChEBI" id="CHEBI:15378"/>
        <dbReference type="ChEBI" id="CHEBI:30616"/>
        <dbReference type="ChEBI" id="CHEBI:33019"/>
        <dbReference type="ChEBI" id="CHEBI:58315"/>
        <dbReference type="ChEBI" id="CHEBI:78442"/>
        <dbReference type="ChEBI" id="CHEBI:78536"/>
        <dbReference type="ChEBI" id="CHEBI:456215"/>
        <dbReference type="EC" id="6.1.1.1"/>
    </reaction>
</comment>
<evidence type="ECO:0000313" key="11">
    <source>
        <dbReference type="EMBL" id="MET3658752.1"/>
    </source>
</evidence>
<evidence type="ECO:0000256" key="4">
    <source>
        <dbReference type="ARBA" id="ARBA00022884"/>
    </source>
</evidence>
<dbReference type="InterPro" id="IPR024088">
    <property type="entry name" value="Tyr-tRNA-ligase_bac-type"/>
</dbReference>
<evidence type="ECO:0000256" key="6">
    <source>
        <dbReference type="ARBA" id="ARBA00023146"/>
    </source>
</evidence>
<dbReference type="SMART" id="SM00363">
    <property type="entry name" value="S4"/>
    <property type="match status" value="1"/>
</dbReference>
<keyword evidence="3 8" id="KW-0067">ATP-binding</keyword>
<evidence type="ECO:0000256" key="3">
    <source>
        <dbReference type="ARBA" id="ARBA00022840"/>
    </source>
</evidence>
<organism evidence="11 12">
    <name type="scientific">Sporosarcina psychrophila</name>
    <name type="common">Bacillus psychrophilus</name>
    <dbReference type="NCBI Taxonomy" id="1476"/>
    <lineage>
        <taxon>Bacteria</taxon>
        <taxon>Bacillati</taxon>
        <taxon>Bacillota</taxon>
        <taxon>Bacilli</taxon>
        <taxon>Bacillales</taxon>
        <taxon>Caryophanaceae</taxon>
        <taxon>Sporosarcina</taxon>
    </lineage>
</organism>
<feature type="domain" description="RNA-binding S4" evidence="10">
    <location>
        <begin position="355"/>
        <end position="416"/>
    </location>
</feature>
<dbReference type="SUPFAM" id="SSF52374">
    <property type="entry name" value="Nucleotidylyl transferase"/>
    <property type="match status" value="1"/>
</dbReference>
<reference evidence="11 12" key="1">
    <citation type="submission" date="2024-06" db="EMBL/GenBank/DDBJ databases">
        <title>Sorghum-associated microbial communities from plants grown in Nebraska, USA.</title>
        <authorList>
            <person name="Schachtman D."/>
        </authorList>
    </citation>
    <scope>NUCLEOTIDE SEQUENCE [LARGE SCALE GENOMIC DNA]</scope>
    <source>
        <strain evidence="11 12">1288</strain>
    </source>
</reference>
<dbReference type="Gene3D" id="1.10.240.10">
    <property type="entry name" value="Tyrosyl-Transfer RNA Synthetase"/>
    <property type="match status" value="1"/>
</dbReference>
<dbReference type="Proteomes" id="UP001549104">
    <property type="component" value="Unassembled WGS sequence"/>
</dbReference>
<dbReference type="PANTHER" id="PTHR11766">
    <property type="entry name" value="TYROSYL-TRNA SYNTHETASE"/>
    <property type="match status" value="1"/>
</dbReference>
<dbReference type="Gene3D" id="3.40.50.620">
    <property type="entry name" value="HUPs"/>
    <property type="match status" value="1"/>
</dbReference>
<evidence type="ECO:0000256" key="8">
    <source>
        <dbReference type="HAMAP-Rule" id="MF_02006"/>
    </source>
</evidence>
<comment type="function">
    <text evidence="8">Catalyzes the attachment of tyrosine to tRNA(Tyr) in a two-step reaction: tyrosine is first activated by ATP to form Tyr-AMP and then transferred to the acceptor end of tRNA(Tyr).</text>
</comment>
<dbReference type="CDD" id="cd00395">
    <property type="entry name" value="Tyr_Trp_RS_core"/>
    <property type="match status" value="1"/>
</dbReference>
<accession>A0ABV2KCF6</accession>
<dbReference type="NCBIfam" id="TIGR00234">
    <property type="entry name" value="tyrS"/>
    <property type="match status" value="1"/>
</dbReference>
<keyword evidence="1 8" id="KW-0436">Ligase</keyword>
<evidence type="ECO:0000256" key="7">
    <source>
        <dbReference type="ARBA" id="ARBA00048248"/>
    </source>
</evidence>
<dbReference type="RefSeq" id="WP_067207540.1">
    <property type="nucleotide sequence ID" value="NZ_CP014616.1"/>
</dbReference>
<feature type="short sequence motif" description="'KMSKS' region" evidence="8">
    <location>
        <begin position="232"/>
        <end position="236"/>
    </location>
</feature>
<feature type="short sequence motif" description="'HIGH' region" evidence="8">
    <location>
        <begin position="41"/>
        <end position="50"/>
    </location>
</feature>
<feature type="binding site" evidence="8">
    <location>
        <position position="235"/>
    </location>
    <ligand>
        <name>ATP</name>
        <dbReference type="ChEBI" id="CHEBI:30616"/>
    </ligand>
</feature>
<keyword evidence="12" id="KW-1185">Reference proteome</keyword>
<dbReference type="GO" id="GO:0004831">
    <property type="term" value="F:tyrosine-tRNA ligase activity"/>
    <property type="evidence" value="ECO:0007669"/>
    <property type="project" value="UniProtKB-EC"/>
</dbReference>